<dbReference type="AlphaFoldDB" id="A0A9W7SRX1"/>
<feature type="region of interest" description="Disordered" evidence="1">
    <location>
        <begin position="1"/>
        <end position="31"/>
    </location>
</feature>
<proteinExistence type="predicted"/>
<dbReference type="Proteomes" id="UP001138500">
    <property type="component" value="Unassembled WGS sequence"/>
</dbReference>
<comment type="caution">
    <text evidence="2">The sequence shown here is derived from an EMBL/GenBank/DDBJ whole genome shotgun (WGS) entry which is preliminary data.</text>
</comment>
<evidence type="ECO:0000256" key="1">
    <source>
        <dbReference type="SAM" id="MobiDB-lite"/>
    </source>
</evidence>
<gene>
    <name evidence="2" type="ORF">Tdes44962_MAKER00370</name>
</gene>
<sequence>MLLINHFSHHHRKPSTVSLPSSRLSMPAGSPSIAEHSQYAASTQAMNITPKLMNGDNRWTVINMAV</sequence>
<reference evidence="2 3" key="1">
    <citation type="journal article" date="2018" name="IMA Fungus">
        <title>IMA Genome-F 10: Nine draft genome sequences of Claviceps purpurea s.lat., including C. arundinis, C. humidiphila, and C. cf. spartinae, pseudomolecules for the pitch canker pathogen Fusarium circinatum, draft genome of Davidsoniella eucalypti, Grosmannia galeiformis, Quambalaria eucalypti, and Teratosphaeria destructans.</title>
        <authorList>
            <person name="Wingfield B.D."/>
            <person name="Liu M."/>
            <person name="Nguyen H.D."/>
            <person name="Lane F.A."/>
            <person name="Morgan S.W."/>
            <person name="De Vos L."/>
            <person name="Wilken P.M."/>
            <person name="Duong T.A."/>
            <person name="Aylward J."/>
            <person name="Coetzee M.P."/>
            <person name="Dadej K."/>
            <person name="De Beer Z.W."/>
            <person name="Findlay W."/>
            <person name="Havenga M."/>
            <person name="Kolarik M."/>
            <person name="Menzies J.G."/>
            <person name="Naidoo K."/>
            <person name="Pochopski O."/>
            <person name="Shoukouhi P."/>
            <person name="Santana Q.C."/>
            <person name="Seifert K.A."/>
            <person name="Soal N."/>
            <person name="Steenkamp E.T."/>
            <person name="Tatham C.T."/>
            <person name="van der Nest M.A."/>
            <person name="Wingfield M.J."/>
        </authorList>
    </citation>
    <scope>NUCLEOTIDE SEQUENCE [LARGE SCALE GENOMIC DNA]</scope>
    <source>
        <strain evidence="2">CMW44962</strain>
    </source>
</reference>
<reference evidence="2 3" key="2">
    <citation type="journal article" date="2021" name="Curr. Genet.">
        <title>Genetic response to nitrogen starvation in the aggressive Eucalyptus foliar pathogen Teratosphaeria destructans.</title>
        <authorList>
            <person name="Havenga M."/>
            <person name="Wingfield B.D."/>
            <person name="Wingfield M.J."/>
            <person name="Dreyer L.L."/>
            <person name="Roets F."/>
            <person name="Aylward J."/>
        </authorList>
    </citation>
    <scope>NUCLEOTIDE SEQUENCE [LARGE SCALE GENOMIC DNA]</scope>
    <source>
        <strain evidence="2">CMW44962</strain>
    </source>
</reference>
<protein>
    <submittedName>
        <fullName evidence="2">Uncharacterized protein</fullName>
    </submittedName>
</protein>
<evidence type="ECO:0000313" key="2">
    <source>
        <dbReference type="EMBL" id="KAH9827644.1"/>
    </source>
</evidence>
<name>A0A9W7SRX1_9PEZI</name>
<evidence type="ECO:0000313" key="3">
    <source>
        <dbReference type="Proteomes" id="UP001138500"/>
    </source>
</evidence>
<feature type="compositionally biased region" description="Polar residues" evidence="1">
    <location>
        <begin position="15"/>
        <end position="24"/>
    </location>
</feature>
<accession>A0A9W7SRX1</accession>
<keyword evidence="3" id="KW-1185">Reference proteome</keyword>
<organism evidence="2 3">
    <name type="scientific">Teratosphaeria destructans</name>
    <dbReference type="NCBI Taxonomy" id="418781"/>
    <lineage>
        <taxon>Eukaryota</taxon>
        <taxon>Fungi</taxon>
        <taxon>Dikarya</taxon>
        <taxon>Ascomycota</taxon>
        <taxon>Pezizomycotina</taxon>
        <taxon>Dothideomycetes</taxon>
        <taxon>Dothideomycetidae</taxon>
        <taxon>Mycosphaerellales</taxon>
        <taxon>Teratosphaeriaceae</taxon>
        <taxon>Teratosphaeria</taxon>
    </lineage>
</organism>
<dbReference type="EMBL" id="RIBY02001867">
    <property type="protein sequence ID" value="KAH9827644.1"/>
    <property type="molecule type" value="Genomic_DNA"/>
</dbReference>